<dbReference type="Gene3D" id="1.10.150.120">
    <property type="entry name" value="[2Fe-2S]-binding domain"/>
    <property type="match status" value="1"/>
</dbReference>
<evidence type="ECO:0000256" key="4">
    <source>
        <dbReference type="ARBA" id="ARBA00023004"/>
    </source>
</evidence>
<dbReference type="InterPro" id="IPR012675">
    <property type="entry name" value="Beta-grasp_dom_sf"/>
</dbReference>
<dbReference type="AlphaFoldDB" id="A0A2W1NMR2"/>
<evidence type="ECO:0000313" key="8">
    <source>
        <dbReference type="EMBL" id="PZE20755.1"/>
    </source>
</evidence>
<dbReference type="InterPro" id="IPR051452">
    <property type="entry name" value="Diverse_Oxidoreductases"/>
</dbReference>
<keyword evidence="2" id="KW-0479">Metal-binding</keyword>
<dbReference type="OrthoDB" id="9796880at2"/>
<dbReference type="GO" id="GO:0016491">
    <property type="term" value="F:oxidoreductase activity"/>
    <property type="evidence" value="ECO:0007669"/>
    <property type="project" value="UniProtKB-KW"/>
</dbReference>
<evidence type="ECO:0000256" key="3">
    <source>
        <dbReference type="ARBA" id="ARBA00023002"/>
    </source>
</evidence>
<dbReference type="PANTHER" id="PTHR44379">
    <property type="entry name" value="OXIDOREDUCTASE WITH IRON-SULFUR SUBUNIT"/>
    <property type="match status" value="1"/>
</dbReference>
<dbReference type="Pfam" id="PF01799">
    <property type="entry name" value="Fer2_2"/>
    <property type="match status" value="1"/>
</dbReference>
<evidence type="ECO:0000313" key="9">
    <source>
        <dbReference type="Proteomes" id="UP000214746"/>
    </source>
</evidence>
<dbReference type="SUPFAM" id="SSF47741">
    <property type="entry name" value="CO dehydrogenase ISP C-domain like"/>
    <property type="match status" value="1"/>
</dbReference>
<keyword evidence="9" id="KW-1185">Reference proteome</keyword>
<dbReference type="RefSeq" id="WP_089200127.1">
    <property type="nucleotide sequence ID" value="NZ_NHRJ02000005.1"/>
</dbReference>
<keyword evidence="4" id="KW-0408">Iron</keyword>
<dbReference type="Gene3D" id="3.10.20.30">
    <property type="match status" value="1"/>
</dbReference>
<keyword evidence="5" id="KW-0411">Iron-sulfur</keyword>
<protein>
    <submittedName>
        <fullName evidence="8">(2Fe-2S)-binding protein</fullName>
    </submittedName>
</protein>
<evidence type="ECO:0000256" key="6">
    <source>
        <dbReference type="ARBA" id="ARBA00060707"/>
    </source>
</evidence>
<dbReference type="InterPro" id="IPR002888">
    <property type="entry name" value="2Fe-2S-bd"/>
</dbReference>
<accession>A0A2W1NMR2</accession>
<name>A0A2W1NMR2_PAEXE</name>
<proteinExistence type="predicted"/>
<dbReference type="InterPro" id="IPR036010">
    <property type="entry name" value="2Fe-2S_ferredoxin-like_sf"/>
</dbReference>
<evidence type="ECO:0000256" key="2">
    <source>
        <dbReference type="ARBA" id="ARBA00022723"/>
    </source>
</evidence>
<dbReference type="Proteomes" id="UP000214746">
    <property type="component" value="Unassembled WGS sequence"/>
</dbReference>
<gene>
    <name evidence="8" type="ORF">CBW46_011365</name>
</gene>
<dbReference type="InterPro" id="IPR001041">
    <property type="entry name" value="2Fe-2S_ferredoxin-type"/>
</dbReference>
<dbReference type="PROSITE" id="PS51085">
    <property type="entry name" value="2FE2S_FER_2"/>
    <property type="match status" value="1"/>
</dbReference>
<sequence>MIKVPAKQKADIRVNINGRMFEERVEPRKLLSDFLREECGLTGTHVGCEHGVCGACTVLLNGSAVRSCLMFAVQAEGAEITTVEGLAQGGQPDALQAAFSECHALQCGFCTPGILMSSVDFLASHAEPTEPEIKEMLSGHLCRCTGYKGIIEAIEKVACTRKDGEHRNGSGDTV</sequence>
<dbReference type="InterPro" id="IPR036884">
    <property type="entry name" value="2Fe-2S-bd_dom_sf"/>
</dbReference>
<evidence type="ECO:0000256" key="5">
    <source>
        <dbReference type="ARBA" id="ARBA00023014"/>
    </source>
</evidence>
<comment type="pathway">
    <text evidence="6">Alkaloid degradation; nicotine degradation.</text>
</comment>
<dbReference type="GO" id="GO:0046872">
    <property type="term" value="F:metal ion binding"/>
    <property type="evidence" value="ECO:0007669"/>
    <property type="project" value="UniProtKB-KW"/>
</dbReference>
<dbReference type="FunFam" id="3.10.20.30:FF:000020">
    <property type="entry name" value="Xanthine dehydrogenase iron-sulfur subunit"/>
    <property type="match status" value="1"/>
</dbReference>
<dbReference type="PANTHER" id="PTHR44379:SF5">
    <property type="entry name" value="OXIDOREDUCTASE WITH IRON-SULFUR SUBUNIT"/>
    <property type="match status" value="1"/>
</dbReference>
<feature type="domain" description="2Fe-2S ferredoxin-type" evidence="7">
    <location>
        <begin position="10"/>
        <end position="86"/>
    </location>
</feature>
<keyword evidence="1" id="KW-0001">2Fe-2S</keyword>
<evidence type="ECO:0000256" key="1">
    <source>
        <dbReference type="ARBA" id="ARBA00022714"/>
    </source>
</evidence>
<keyword evidence="3" id="KW-0560">Oxidoreductase</keyword>
<dbReference type="InterPro" id="IPR006058">
    <property type="entry name" value="2Fe2S_fd_BS"/>
</dbReference>
<dbReference type="EMBL" id="NHRJ02000005">
    <property type="protein sequence ID" value="PZE20755.1"/>
    <property type="molecule type" value="Genomic_DNA"/>
</dbReference>
<evidence type="ECO:0000259" key="7">
    <source>
        <dbReference type="PROSITE" id="PS51085"/>
    </source>
</evidence>
<dbReference type="PROSITE" id="PS00197">
    <property type="entry name" value="2FE2S_FER_1"/>
    <property type="match status" value="1"/>
</dbReference>
<dbReference type="Pfam" id="PF00111">
    <property type="entry name" value="Fer2"/>
    <property type="match status" value="1"/>
</dbReference>
<dbReference type="GO" id="GO:0051537">
    <property type="term" value="F:2 iron, 2 sulfur cluster binding"/>
    <property type="evidence" value="ECO:0007669"/>
    <property type="project" value="UniProtKB-KW"/>
</dbReference>
<comment type="caution">
    <text evidence="8">The sequence shown here is derived from an EMBL/GenBank/DDBJ whole genome shotgun (WGS) entry which is preliminary data.</text>
</comment>
<reference evidence="8" key="1">
    <citation type="submission" date="2018-06" db="EMBL/GenBank/DDBJ databases">
        <title>Paenibacillus xerothermodurans sp. nov. an extremely dry heat resistant spore forming bacterium isolated from the soil of Cape Canaveral, Florida.</title>
        <authorList>
            <person name="Seuylemezian A."/>
            <person name="Kaur N."/>
            <person name="Patil P."/>
            <person name="Patil P."/>
            <person name="Mayilraj S."/>
            <person name="Vaishampayan P."/>
        </authorList>
    </citation>
    <scope>NUCLEOTIDE SEQUENCE [LARGE SCALE GENOMIC DNA]</scope>
    <source>
        <strain evidence="8">ATCC 27380</strain>
    </source>
</reference>
<dbReference type="CDD" id="cd00207">
    <property type="entry name" value="fer2"/>
    <property type="match status" value="1"/>
</dbReference>
<organism evidence="8 9">
    <name type="scientific">Paenibacillus xerothermodurans</name>
    <dbReference type="NCBI Taxonomy" id="1977292"/>
    <lineage>
        <taxon>Bacteria</taxon>
        <taxon>Bacillati</taxon>
        <taxon>Bacillota</taxon>
        <taxon>Bacilli</taxon>
        <taxon>Bacillales</taxon>
        <taxon>Paenibacillaceae</taxon>
        <taxon>Paenibacillus</taxon>
    </lineage>
</organism>
<dbReference type="SUPFAM" id="SSF54292">
    <property type="entry name" value="2Fe-2S ferredoxin-like"/>
    <property type="match status" value="1"/>
</dbReference>